<dbReference type="SUPFAM" id="SSF48208">
    <property type="entry name" value="Six-hairpin glycosidases"/>
    <property type="match status" value="1"/>
</dbReference>
<evidence type="ECO:0000313" key="3">
    <source>
        <dbReference type="EMBL" id="GAA3670829.1"/>
    </source>
</evidence>
<reference evidence="4" key="1">
    <citation type="journal article" date="2019" name="Int. J. Syst. Evol. Microbiol.">
        <title>The Global Catalogue of Microorganisms (GCM) 10K type strain sequencing project: providing services to taxonomists for standard genome sequencing and annotation.</title>
        <authorList>
            <consortium name="The Broad Institute Genomics Platform"/>
            <consortium name="The Broad Institute Genome Sequencing Center for Infectious Disease"/>
            <person name="Wu L."/>
            <person name="Ma J."/>
        </authorList>
    </citation>
    <scope>NUCLEOTIDE SEQUENCE [LARGE SCALE GENOMIC DNA]</scope>
    <source>
        <strain evidence="4">JCM 16904</strain>
    </source>
</reference>
<keyword evidence="4" id="KW-1185">Reference proteome</keyword>
<sequence length="102" mass="10844">MRECWEGGSYCHGWSATPTRDLLVHTLGSTPAEPGYDRVRVAPRLGGLAWARGAVPSPHGLVSVAVEGDRVMVDSPVPVELSHPGGAVTHHPEGSTETRLRV</sequence>
<name>A0ABP7BYC9_9ACTN</name>
<protein>
    <recommendedName>
        <fullName evidence="2">Alpha-L-rhamnosidase C-terminal domain-containing protein</fullName>
    </recommendedName>
</protein>
<dbReference type="EMBL" id="BAAAZP010000075">
    <property type="protein sequence ID" value="GAA3670829.1"/>
    <property type="molecule type" value="Genomic_DNA"/>
</dbReference>
<dbReference type="PANTHER" id="PTHR34987:SF4">
    <property type="entry name" value="ALPHA-L-RHAMNOSIDASE C-TERMINAL DOMAIN-CONTAINING PROTEIN"/>
    <property type="match status" value="1"/>
</dbReference>
<organism evidence="3 4">
    <name type="scientific">Nonomuraea antimicrobica</name>
    <dbReference type="NCBI Taxonomy" id="561173"/>
    <lineage>
        <taxon>Bacteria</taxon>
        <taxon>Bacillati</taxon>
        <taxon>Actinomycetota</taxon>
        <taxon>Actinomycetes</taxon>
        <taxon>Streptosporangiales</taxon>
        <taxon>Streptosporangiaceae</taxon>
        <taxon>Nonomuraea</taxon>
    </lineage>
</organism>
<feature type="region of interest" description="Disordered" evidence="1">
    <location>
        <begin position="78"/>
        <end position="102"/>
    </location>
</feature>
<evidence type="ECO:0000256" key="1">
    <source>
        <dbReference type="SAM" id="MobiDB-lite"/>
    </source>
</evidence>
<dbReference type="Pfam" id="PF17390">
    <property type="entry name" value="Bac_rhamnosid_C"/>
    <property type="match status" value="1"/>
</dbReference>
<comment type="caution">
    <text evidence="3">The sequence shown here is derived from an EMBL/GenBank/DDBJ whole genome shotgun (WGS) entry which is preliminary data.</text>
</comment>
<evidence type="ECO:0000259" key="2">
    <source>
        <dbReference type="Pfam" id="PF17390"/>
    </source>
</evidence>
<dbReference type="Gene3D" id="2.60.420.10">
    <property type="entry name" value="Maltose phosphorylase, domain 3"/>
    <property type="match status" value="1"/>
</dbReference>
<evidence type="ECO:0000313" key="4">
    <source>
        <dbReference type="Proteomes" id="UP001500902"/>
    </source>
</evidence>
<accession>A0ABP7BYC9</accession>
<dbReference type="Proteomes" id="UP001500902">
    <property type="component" value="Unassembled WGS sequence"/>
</dbReference>
<gene>
    <name evidence="3" type="ORF">GCM10022224_038830</name>
</gene>
<dbReference type="InterPro" id="IPR012341">
    <property type="entry name" value="6hp_glycosidase-like_sf"/>
</dbReference>
<dbReference type="InterPro" id="IPR008928">
    <property type="entry name" value="6-hairpin_glycosidase_sf"/>
</dbReference>
<feature type="compositionally biased region" description="Basic and acidic residues" evidence="1">
    <location>
        <begin position="90"/>
        <end position="102"/>
    </location>
</feature>
<proteinExistence type="predicted"/>
<dbReference type="RefSeq" id="WP_344879396.1">
    <property type="nucleotide sequence ID" value="NZ_BAAAZP010000075.1"/>
</dbReference>
<dbReference type="InterPro" id="IPR035398">
    <property type="entry name" value="Bac_rhamnosid_C"/>
</dbReference>
<feature type="domain" description="Alpha-L-rhamnosidase C-terminal" evidence="2">
    <location>
        <begin position="30"/>
        <end position="80"/>
    </location>
</feature>
<dbReference type="PANTHER" id="PTHR34987">
    <property type="entry name" value="C, PUTATIVE (AFU_ORTHOLOGUE AFUA_3G02880)-RELATED"/>
    <property type="match status" value="1"/>
</dbReference>
<dbReference type="Gene3D" id="1.50.10.10">
    <property type="match status" value="1"/>
</dbReference>